<reference evidence="3 4" key="1">
    <citation type="submission" date="2024-06" db="EMBL/GenBank/DDBJ databases">
        <title>Novosphingobium rhizovicinus M1R2S20.</title>
        <authorList>
            <person name="Sun J.-Q."/>
        </authorList>
    </citation>
    <scope>NUCLEOTIDE SEQUENCE [LARGE SCALE GENOMIC DNA]</scope>
    <source>
        <strain evidence="3 4">M1R2S20</strain>
    </source>
</reference>
<evidence type="ECO:0000313" key="4">
    <source>
        <dbReference type="Proteomes" id="UP001556118"/>
    </source>
</evidence>
<evidence type="ECO:0000259" key="2">
    <source>
        <dbReference type="Pfam" id="PF08327"/>
    </source>
</evidence>
<organism evidence="3 4">
    <name type="scientific">Novosphingobium rhizovicinum</name>
    <dbReference type="NCBI Taxonomy" id="3228928"/>
    <lineage>
        <taxon>Bacteria</taxon>
        <taxon>Pseudomonadati</taxon>
        <taxon>Pseudomonadota</taxon>
        <taxon>Alphaproteobacteria</taxon>
        <taxon>Sphingomonadales</taxon>
        <taxon>Sphingomonadaceae</taxon>
        <taxon>Novosphingobium</taxon>
    </lineage>
</organism>
<evidence type="ECO:0000256" key="1">
    <source>
        <dbReference type="ARBA" id="ARBA00006817"/>
    </source>
</evidence>
<sequence>MISGLVGAEFRRLEECEYDGQPARAVIAERTYPTDPDDLWDALTTADRIARWFAPVTGDLRLGGRYQIKGNASGTITRCDPPQELDLTWEFGGGTSWVMVRLAARGSGTHLTLEHVAPIGIMEEHWETYGPSAVGTGWDLSLAGLGIHIGTGASIDHDEFEKWSTSDEGKIFVRQSTSAWAQAHRAAGGAPETADAMAERTAKFYTGAS</sequence>
<gene>
    <name evidence="3" type="ORF">ABUH87_10615</name>
</gene>
<dbReference type="SUPFAM" id="SSF55961">
    <property type="entry name" value="Bet v1-like"/>
    <property type="match status" value="1"/>
</dbReference>
<dbReference type="EMBL" id="JBFNXR010000035">
    <property type="protein sequence ID" value="MEW9855612.1"/>
    <property type="molecule type" value="Genomic_DNA"/>
</dbReference>
<dbReference type="Gene3D" id="3.30.530.20">
    <property type="match status" value="1"/>
</dbReference>
<evidence type="ECO:0000313" key="3">
    <source>
        <dbReference type="EMBL" id="MEW9855612.1"/>
    </source>
</evidence>
<name>A0ABV3RCQ0_9SPHN</name>
<dbReference type="InterPro" id="IPR023393">
    <property type="entry name" value="START-like_dom_sf"/>
</dbReference>
<feature type="domain" description="Activator of Hsp90 ATPase homologue 1/2-like C-terminal" evidence="2">
    <location>
        <begin position="34"/>
        <end position="145"/>
    </location>
</feature>
<comment type="caution">
    <text evidence="3">The sequence shown here is derived from an EMBL/GenBank/DDBJ whole genome shotgun (WGS) entry which is preliminary data.</text>
</comment>
<dbReference type="RefSeq" id="WP_367773367.1">
    <property type="nucleotide sequence ID" value="NZ_JBFNXR010000035.1"/>
</dbReference>
<protein>
    <submittedName>
        <fullName evidence="3">SRPBCC family protein</fullName>
    </submittedName>
</protein>
<accession>A0ABV3RCQ0</accession>
<dbReference type="InterPro" id="IPR013538">
    <property type="entry name" value="ASHA1/2-like_C"/>
</dbReference>
<dbReference type="Pfam" id="PF08327">
    <property type="entry name" value="AHSA1"/>
    <property type="match status" value="1"/>
</dbReference>
<proteinExistence type="inferred from homology"/>
<keyword evidence="4" id="KW-1185">Reference proteome</keyword>
<dbReference type="CDD" id="cd08899">
    <property type="entry name" value="SRPBCC_CalC_Aha1-like_6"/>
    <property type="match status" value="1"/>
</dbReference>
<comment type="similarity">
    <text evidence="1">Belongs to the AHA1 family.</text>
</comment>
<dbReference type="Proteomes" id="UP001556118">
    <property type="component" value="Unassembled WGS sequence"/>
</dbReference>